<dbReference type="SUPFAM" id="SSF161098">
    <property type="entry name" value="MetI-like"/>
    <property type="match status" value="1"/>
</dbReference>
<accession>Q9HLU8</accession>
<evidence type="ECO:0000259" key="8">
    <source>
        <dbReference type="PROSITE" id="PS50928"/>
    </source>
</evidence>
<evidence type="ECO:0000256" key="5">
    <source>
        <dbReference type="ARBA" id="ARBA00022989"/>
    </source>
</evidence>
<feature type="transmembrane region" description="Helical" evidence="7">
    <location>
        <begin position="21"/>
        <end position="47"/>
    </location>
</feature>
<dbReference type="KEGG" id="tac:Ta0127"/>
<dbReference type="AlphaFoldDB" id="Q9HLU8"/>
<dbReference type="HOGENOM" id="CLU_016047_0_3_2"/>
<dbReference type="PROSITE" id="PS50928">
    <property type="entry name" value="ABC_TM1"/>
    <property type="match status" value="1"/>
</dbReference>
<name>Q9HLU8_THEAC</name>
<dbReference type="GO" id="GO:0055085">
    <property type="term" value="P:transmembrane transport"/>
    <property type="evidence" value="ECO:0007669"/>
    <property type="project" value="InterPro"/>
</dbReference>
<sequence>MKSMKTSNISNFFNKNLDWKSIIYVLPVIAVLIFLDFYPIGVGIYFSFTNLNVVHFYDYSFIGLANYVSIVTSSAFLQIILHTIIWSVGSTALMVPMGFALALVINQKGLIGKRFYRTLILFPWAYPAFITLLIWKNMLSYHFGIINEVLNAIGIKGLFWLGSPSLAMLSLILVNLWLSFPYYTYVFTASIQSIPSELYDAAEMDGYGTLRTLRRITIPMLSRQFAFITIFGFIFTWNNFYPVFLLTGGGPLISTQILITYSYYEAFTYLAYGVGIAYAIISILILLVLVVLANKYTKMMQVLY</sequence>
<dbReference type="GO" id="GO:0005886">
    <property type="term" value="C:plasma membrane"/>
    <property type="evidence" value="ECO:0007669"/>
    <property type="project" value="UniProtKB-SubCell"/>
</dbReference>
<dbReference type="Proteomes" id="UP000001024">
    <property type="component" value="Chromosome"/>
</dbReference>
<evidence type="ECO:0000256" key="2">
    <source>
        <dbReference type="ARBA" id="ARBA00022448"/>
    </source>
</evidence>
<dbReference type="CDD" id="cd06261">
    <property type="entry name" value="TM_PBP2"/>
    <property type="match status" value="1"/>
</dbReference>
<feature type="transmembrane region" description="Helical" evidence="7">
    <location>
        <begin position="158"/>
        <end position="178"/>
    </location>
</feature>
<feature type="transmembrane region" description="Helical" evidence="7">
    <location>
        <begin position="84"/>
        <end position="105"/>
    </location>
</feature>
<evidence type="ECO:0000313" key="10">
    <source>
        <dbReference type="Proteomes" id="UP000001024"/>
    </source>
</evidence>
<dbReference type="RefSeq" id="WP_010900554.1">
    <property type="nucleotide sequence ID" value="NC_002578.1"/>
</dbReference>
<evidence type="ECO:0000256" key="1">
    <source>
        <dbReference type="ARBA" id="ARBA00004651"/>
    </source>
</evidence>
<dbReference type="InterPro" id="IPR050809">
    <property type="entry name" value="UgpAE/MalFG_permease"/>
</dbReference>
<dbReference type="InterPro" id="IPR000515">
    <property type="entry name" value="MetI-like"/>
</dbReference>
<dbReference type="Pfam" id="PF00528">
    <property type="entry name" value="BPD_transp_1"/>
    <property type="match status" value="1"/>
</dbReference>
<keyword evidence="5 7" id="KW-1133">Transmembrane helix</keyword>
<dbReference type="PaxDb" id="273075-Ta0127"/>
<reference evidence="9 10" key="1">
    <citation type="journal article" date="2000" name="Nature">
        <title>The genome sequence of the thermoacidophilic scavenger Thermoplasma acidophilum.</title>
        <authorList>
            <person name="Ruepp A."/>
            <person name="Graml W."/>
            <person name="Santos-Martinez M.L."/>
            <person name="Koretke K.K."/>
            <person name="Volker C."/>
            <person name="Mewes H.W."/>
            <person name="Frishman D."/>
            <person name="Stocker S."/>
            <person name="Lupas A.N."/>
            <person name="Baumeister W."/>
        </authorList>
    </citation>
    <scope>NUCLEOTIDE SEQUENCE [LARGE SCALE GENOMIC DNA]</scope>
    <source>
        <strain evidence="10">ATCC 25905 / DSM 1728 / JCM 9062 / NBRC 15155 / AMRC-C165</strain>
    </source>
</reference>
<keyword evidence="4 7" id="KW-0812">Transmembrane</keyword>
<dbReference type="OrthoDB" id="45815at2157"/>
<evidence type="ECO:0000256" key="7">
    <source>
        <dbReference type="RuleBase" id="RU363032"/>
    </source>
</evidence>
<comment type="subcellular location">
    <subcellularLocation>
        <location evidence="1 7">Cell membrane</location>
        <topology evidence="1 7">Multi-pass membrane protein</topology>
    </subcellularLocation>
</comment>
<dbReference type="EMBL" id="AL445063">
    <property type="protein sequence ID" value="CAC11274.1"/>
    <property type="molecule type" value="Genomic_DNA"/>
</dbReference>
<protein>
    <submittedName>
        <fullName evidence="9">Inner membrane protein of trehalose/maltose (MalF) related protein</fullName>
    </submittedName>
</protein>
<evidence type="ECO:0000313" key="9">
    <source>
        <dbReference type="EMBL" id="CAC11274.1"/>
    </source>
</evidence>
<proteinExistence type="inferred from homology"/>
<comment type="similarity">
    <text evidence="7">Belongs to the binding-protein-dependent transport system permease family.</text>
</comment>
<keyword evidence="3" id="KW-1003">Cell membrane</keyword>
<dbReference type="InterPro" id="IPR035906">
    <property type="entry name" value="MetI-like_sf"/>
</dbReference>
<evidence type="ECO:0000256" key="4">
    <source>
        <dbReference type="ARBA" id="ARBA00022692"/>
    </source>
</evidence>
<gene>
    <name evidence="9" type="ordered locus">Ta0127</name>
</gene>
<dbReference type="PANTHER" id="PTHR43227">
    <property type="entry name" value="BLL4140 PROTEIN"/>
    <property type="match status" value="1"/>
</dbReference>
<keyword evidence="6 7" id="KW-0472">Membrane</keyword>
<dbReference type="EnsemblBacteria" id="CAC11274">
    <property type="protein sequence ID" value="CAC11274"/>
    <property type="gene ID" value="CAC11274"/>
</dbReference>
<dbReference type="PANTHER" id="PTHR43227:SF7">
    <property type="entry name" value="ARABINOOLIGOSACCHARIDES TRANSPORT SYSTEM PERMEASE PROTEIN ARAP"/>
    <property type="match status" value="1"/>
</dbReference>
<keyword evidence="2 7" id="KW-0813">Transport</keyword>
<dbReference type="Gene3D" id="1.10.3720.10">
    <property type="entry name" value="MetI-like"/>
    <property type="match status" value="1"/>
</dbReference>
<feature type="transmembrane region" description="Helical" evidence="7">
    <location>
        <begin position="270"/>
        <end position="293"/>
    </location>
</feature>
<evidence type="ECO:0000256" key="6">
    <source>
        <dbReference type="ARBA" id="ARBA00023136"/>
    </source>
</evidence>
<dbReference type="FunCoup" id="Q9HLU8">
    <property type="interactions" value="11"/>
</dbReference>
<keyword evidence="10" id="KW-1185">Reference proteome</keyword>
<evidence type="ECO:0000256" key="3">
    <source>
        <dbReference type="ARBA" id="ARBA00022475"/>
    </source>
</evidence>
<feature type="transmembrane region" description="Helical" evidence="7">
    <location>
        <begin position="216"/>
        <end position="236"/>
    </location>
</feature>
<feature type="domain" description="ABC transmembrane type-1" evidence="8">
    <location>
        <begin position="80"/>
        <end position="293"/>
    </location>
</feature>
<dbReference type="eggNOG" id="arCOG00157">
    <property type="taxonomic scope" value="Archaea"/>
</dbReference>
<dbReference type="STRING" id="273075.gene:9571341"/>
<dbReference type="InParanoid" id="Q9HLU8"/>
<organism evidence="9 10">
    <name type="scientific">Thermoplasma acidophilum (strain ATCC 25905 / DSM 1728 / JCM 9062 / NBRC 15155 / AMRC-C165)</name>
    <dbReference type="NCBI Taxonomy" id="273075"/>
    <lineage>
        <taxon>Archaea</taxon>
        <taxon>Methanobacteriati</taxon>
        <taxon>Thermoplasmatota</taxon>
        <taxon>Thermoplasmata</taxon>
        <taxon>Thermoplasmatales</taxon>
        <taxon>Thermoplasmataceae</taxon>
        <taxon>Thermoplasma</taxon>
    </lineage>
</organism>